<proteinExistence type="predicted"/>
<evidence type="ECO:0000313" key="2">
    <source>
        <dbReference type="Proteomes" id="UP000072389"/>
    </source>
</evidence>
<dbReference type="Proteomes" id="UP000072389">
    <property type="component" value="Chromosome"/>
</dbReference>
<sequence>MTIINKLNESLFEYEKLYDEIPELLFVDLQVYEEILKSSHMVKLSQPTNENPLTFNGCELIPVERMQSEFKYLSHKDLASAIKQFNIMPTDLIVIRKAENTNRKEAANARRLGNETMYKHFYIDSSIVKAYQRHYENKNLEF</sequence>
<organism evidence="1 2">
    <name type="scientific">Acinetobacter baumannii</name>
    <dbReference type="NCBI Taxonomy" id="470"/>
    <lineage>
        <taxon>Bacteria</taxon>
        <taxon>Pseudomonadati</taxon>
        <taxon>Pseudomonadota</taxon>
        <taxon>Gammaproteobacteria</taxon>
        <taxon>Moraxellales</taxon>
        <taxon>Moraxellaceae</taxon>
        <taxon>Acinetobacter</taxon>
        <taxon>Acinetobacter calcoaceticus/baumannii complex</taxon>
    </lineage>
</organism>
<accession>A0A7U4XAQ4</accession>
<evidence type="ECO:0000313" key="1">
    <source>
        <dbReference type="EMBL" id="APP32171.1"/>
    </source>
</evidence>
<protein>
    <submittedName>
        <fullName evidence="1">Uncharacterized protein</fullName>
    </submittedName>
</protein>
<name>A0A7U4XAQ4_ACIBA</name>
<dbReference type="EMBL" id="CP018664">
    <property type="protein sequence ID" value="APP32171.1"/>
    <property type="molecule type" value="Genomic_DNA"/>
</dbReference>
<dbReference type="RefSeq" id="WP_000152595.1">
    <property type="nucleotide sequence ID" value="NZ_CAJHFX010000008.1"/>
</dbReference>
<reference evidence="1 2" key="1">
    <citation type="journal article" date="2014" name="Antimicrob. Agents Chemother.">
        <title>Triclosan can select for an AdeIJK-overexpressing mutant of Acinetobacter baumannii ATCC 17978 that displays reduced susceptibility to multiple antibiotics.</title>
        <authorList>
            <person name="Fernando D.M."/>
            <person name="Xu W."/>
            <person name="Loewen P.C."/>
            <person name="Zhanel G.G."/>
            <person name="Kumar A."/>
        </authorList>
    </citation>
    <scope>NUCLEOTIDE SEQUENCE [LARGE SCALE GENOMIC DNA]</scope>
    <source>
        <strain evidence="2">ATCC 17978</strain>
    </source>
</reference>
<dbReference type="AlphaFoldDB" id="A0A7U4XAQ4"/>
<gene>
    <name evidence="1" type="ORF">AUO97_15565</name>
</gene>